<sequence length="304" mass="35034">MSYAEEYPQFVDSKEPLNSLQEKDWAIYGQCSATYTFLYALPDPNRKDYFAKPYGDDPLQRLDIHRLRKPNNKKRPVIFFIHGGGWTTEDKSNTRFYALEWIKRGYAVVSVNYRLAPNIKHPYQIDDCALALKWVIDNIEDYGGDPEEIAIIGHSAGAHLTALLVSDRKWHDKYDIDIKKVKCWIPVSGIYDFSLRENYFHPLIESSILAMLNDEDKKDCSPISHITGKEPPCLILHGGDDWLVPRSNSINLYNKLIQKGAKNARLEIVKGYWHCNMMLGYDKEGHKPAEIINEYLAETFAGKM</sequence>
<dbReference type="PANTHER" id="PTHR48081:SF33">
    <property type="entry name" value="KYNURENINE FORMAMIDASE"/>
    <property type="match status" value="1"/>
</dbReference>
<dbReference type="InterPro" id="IPR050300">
    <property type="entry name" value="GDXG_lipolytic_enzyme"/>
</dbReference>
<keyword evidence="4" id="KW-1185">Reference proteome</keyword>
<evidence type="ECO:0000313" key="4">
    <source>
        <dbReference type="Proteomes" id="UP000306409"/>
    </source>
</evidence>
<protein>
    <submittedName>
        <fullName evidence="3">Alpha/beta hydrolase</fullName>
    </submittedName>
</protein>
<dbReference type="InterPro" id="IPR049492">
    <property type="entry name" value="BD-FAE-like_dom"/>
</dbReference>
<proteinExistence type="predicted"/>
<dbReference type="GO" id="GO:0016787">
    <property type="term" value="F:hydrolase activity"/>
    <property type="evidence" value="ECO:0007669"/>
    <property type="project" value="UniProtKB-KW"/>
</dbReference>
<evidence type="ECO:0000256" key="1">
    <source>
        <dbReference type="ARBA" id="ARBA00022801"/>
    </source>
</evidence>
<dbReference type="EMBL" id="CP061336">
    <property type="protein sequence ID" value="QNU67866.1"/>
    <property type="molecule type" value="Genomic_DNA"/>
</dbReference>
<gene>
    <name evidence="3" type="ORF">EHE19_005290</name>
</gene>
<dbReference type="PANTHER" id="PTHR48081">
    <property type="entry name" value="AB HYDROLASE SUPERFAMILY PROTEIN C4A8.06C"/>
    <property type="match status" value="1"/>
</dbReference>
<organism evidence="3 4">
    <name type="scientific">Ruminiclostridium herbifermentans</name>
    <dbReference type="NCBI Taxonomy" id="2488810"/>
    <lineage>
        <taxon>Bacteria</taxon>
        <taxon>Bacillati</taxon>
        <taxon>Bacillota</taxon>
        <taxon>Clostridia</taxon>
        <taxon>Eubacteriales</taxon>
        <taxon>Oscillospiraceae</taxon>
        <taxon>Ruminiclostridium</taxon>
    </lineage>
</organism>
<evidence type="ECO:0000259" key="2">
    <source>
        <dbReference type="Pfam" id="PF20434"/>
    </source>
</evidence>
<dbReference type="SUPFAM" id="SSF53474">
    <property type="entry name" value="alpha/beta-Hydrolases"/>
    <property type="match status" value="1"/>
</dbReference>
<dbReference type="Gene3D" id="3.40.50.1820">
    <property type="entry name" value="alpha/beta hydrolase"/>
    <property type="match status" value="1"/>
</dbReference>
<evidence type="ECO:0000313" key="3">
    <source>
        <dbReference type="EMBL" id="QNU67866.1"/>
    </source>
</evidence>
<dbReference type="OrthoDB" id="9815425at2"/>
<keyword evidence="1 3" id="KW-0378">Hydrolase</keyword>
<name>A0A4U7JB03_9FIRM</name>
<dbReference type="InterPro" id="IPR029058">
    <property type="entry name" value="AB_hydrolase_fold"/>
</dbReference>
<accession>A0A4U7JB03</accession>
<feature type="domain" description="BD-FAE-like" evidence="2">
    <location>
        <begin position="62"/>
        <end position="256"/>
    </location>
</feature>
<reference evidence="3 4" key="1">
    <citation type="submission" date="2020-09" db="EMBL/GenBank/DDBJ databases">
        <title>Characterization and genome sequencing of Ruminiclostridium sp. nov. MA18.</title>
        <authorList>
            <person name="Rettenmaier R."/>
            <person name="Kowollik M.-L."/>
            <person name="Liebl W."/>
            <person name="Zverlov V."/>
        </authorList>
    </citation>
    <scope>NUCLEOTIDE SEQUENCE [LARGE SCALE GENOMIC DNA]</scope>
    <source>
        <strain evidence="3 4">MA18</strain>
    </source>
</reference>
<dbReference type="KEGG" id="rher:EHE19_005290"/>
<dbReference type="Proteomes" id="UP000306409">
    <property type="component" value="Chromosome"/>
</dbReference>
<dbReference type="Pfam" id="PF20434">
    <property type="entry name" value="BD-FAE"/>
    <property type="match status" value="1"/>
</dbReference>
<dbReference type="AlphaFoldDB" id="A0A4U7JB03"/>
<dbReference type="RefSeq" id="WP_137698401.1">
    <property type="nucleotide sequence ID" value="NZ_CP061336.1"/>
</dbReference>